<evidence type="ECO:0000256" key="1">
    <source>
        <dbReference type="ARBA" id="ARBA00000085"/>
    </source>
</evidence>
<dbReference type="Gene3D" id="3.40.50.620">
    <property type="entry name" value="HUPs"/>
    <property type="match status" value="1"/>
</dbReference>
<evidence type="ECO:0000256" key="7">
    <source>
        <dbReference type="ARBA" id="ARBA00022741"/>
    </source>
</evidence>
<dbReference type="GO" id="GO:0005886">
    <property type="term" value="C:plasma membrane"/>
    <property type="evidence" value="ECO:0007669"/>
    <property type="project" value="TreeGrafter"/>
</dbReference>
<feature type="domain" description="Histidine kinase" evidence="14">
    <location>
        <begin position="672"/>
        <end position="889"/>
    </location>
</feature>
<dbReference type="CDD" id="cd00082">
    <property type="entry name" value="HisKA"/>
    <property type="match status" value="1"/>
</dbReference>
<dbReference type="EMBL" id="SGXF01000005">
    <property type="protein sequence ID" value="RZS93997.1"/>
    <property type="molecule type" value="Genomic_DNA"/>
</dbReference>
<feature type="transmembrane region" description="Helical" evidence="13">
    <location>
        <begin position="387"/>
        <end position="407"/>
    </location>
</feature>
<keyword evidence="16" id="KW-1185">Reference proteome</keyword>
<keyword evidence="10 13" id="KW-1133">Transmembrane helix</keyword>
<dbReference type="CDD" id="cd00075">
    <property type="entry name" value="HATPase"/>
    <property type="match status" value="1"/>
</dbReference>
<evidence type="ECO:0000259" key="14">
    <source>
        <dbReference type="PROSITE" id="PS50109"/>
    </source>
</evidence>
<dbReference type="SUPFAM" id="SSF55874">
    <property type="entry name" value="ATPase domain of HSP90 chaperone/DNA topoisomerase II/histidine kinase"/>
    <property type="match status" value="1"/>
</dbReference>
<dbReference type="SUPFAM" id="SSF47384">
    <property type="entry name" value="Homodimeric domain of signal transducing histidine kinase"/>
    <property type="match status" value="1"/>
</dbReference>
<evidence type="ECO:0000256" key="5">
    <source>
        <dbReference type="ARBA" id="ARBA00022679"/>
    </source>
</evidence>
<dbReference type="PANTHER" id="PTHR45569:SF1">
    <property type="entry name" value="SENSOR PROTEIN KDPD"/>
    <property type="match status" value="1"/>
</dbReference>
<dbReference type="Pfam" id="PF02518">
    <property type="entry name" value="HATPase_c"/>
    <property type="match status" value="1"/>
</dbReference>
<dbReference type="InterPro" id="IPR027417">
    <property type="entry name" value="P-loop_NTPase"/>
</dbReference>
<dbReference type="Pfam" id="PF13493">
    <property type="entry name" value="DUF4118"/>
    <property type="match status" value="1"/>
</dbReference>
<dbReference type="RefSeq" id="WP_130435640.1">
    <property type="nucleotide sequence ID" value="NZ_SGXF01000005.1"/>
</dbReference>
<dbReference type="Pfam" id="PF00512">
    <property type="entry name" value="HisKA"/>
    <property type="match status" value="1"/>
</dbReference>
<dbReference type="SMART" id="SM00388">
    <property type="entry name" value="HisKA"/>
    <property type="match status" value="1"/>
</dbReference>
<accession>A0A4Q7P2Y7</accession>
<evidence type="ECO:0000256" key="8">
    <source>
        <dbReference type="ARBA" id="ARBA00022777"/>
    </source>
</evidence>
<evidence type="ECO:0000256" key="6">
    <source>
        <dbReference type="ARBA" id="ARBA00022692"/>
    </source>
</evidence>
<feature type="transmembrane region" description="Helical" evidence="13">
    <location>
        <begin position="469"/>
        <end position="489"/>
    </location>
</feature>
<dbReference type="Pfam" id="PF02702">
    <property type="entry name" value="KdpD"/>
    <property type="match status" value="1"/>
</dbReference>
<dbReference type="EC" id="2.7.13.3" evidence="3"/>
<dbReference type="InterPro" id="IPR003852">
    <property type="entry name" value="Sig_transdc_His_kinase_KdpD_N"/>
</dbReference>
<dbReference type="InterPro" id="IPR003661">
    <property type="entry name" value="HisK_dim/P_dom"/>
</dbReference>
<keyword evidence="12 13" id="KW-0472">Membrane</keyword>
<name>A0A4Q7P2Y7_9FIRM</name>
<feature type="transmembrane region" description="Helical" evidence="13">
    <location>
        <begin position="438"/>
        <end position="457"/>
    </location>
</feature>
<dbReference type="FunFam" id="3.40.50.300:FF:000483">
    <property type="entry name" value="Sensor histidine kinase KdpD"/>
    <property type="match status" value="1"/>
</dbReference>
<evidence type="ECO:0000256" key="11">
    <source>
        <dbReference type="ARBA" id="ARBA00023012"/>
    </source>
</evidence>
<keyword evidence="11" id="KW-0902">Two-component regulatory system</keyword>
<sequence>MRQDGPSPERLLRQIREGEPDGTGKLKIFFGYAAGVGKTYAMLEAAQRIKNSGADVVAGYIEPHARPETMALAAGLEQLPPLEISYKGIKLKEFDLDAALKRKPELILIDELAHTNAEGCRHVKRYQDIEELLRAGINVFTTVNVQHLESLNDIVASITGTIVTERVPDSLFDAAEQVEVIDVEPDELLERMAAGKIYREAQAEQAQAHFFVPKNLAALREIALRRTADRLNRSAIKEGNSNGAGEHILICLSAAPSNAKVIRTAARIAEAFHGTFTALLVESDATRELRGDNQRRLRMNLRLAEQLGAKIATVYGEDTAAQIAEYAKVSGMTKIVVGRTNHRRNRLFPKQNLIDRLTELAPNLDIYVIPDSQPAYRKNRSLRKEPVSFSMIDLGKALLTIATASLVGWLFDLAGFSEANIITIYILGILITAIWTRGWFYSAFSSLLSVVVFNFLFTDPRFTLRAYDTGYPVTFAIMLVAGMITSSLAMRIKTQARQAAGKAYRTEVLLETSQRLQKAENEKEILDFTANQLKKLLGRPVFFYSSAGEDNLSPAPAYPVERNSDLAQYLTAEEQAVAKWVYKNNKHAGATTDTFPGSKCLYLAIRGKSRALAVAGIAVEEYSVPDIFEKNLLVAILDECGMALEKEKLDSEKKKAELAAGQEALRANLLRAISHDLRTPLTSIIGNAGILMENEEVLNEQKRHGLYASIYDDSMWLMNLVENLLSVTRIENGTMHLKMEPELMDEVFHEALGHLDRRSSQYSITTVLEDDLLMAEMDVRLIVQVIINIVNNAVKYTPPGSHIEVSARSAGQKVMVEIADDGPGIPDHEKQHIFDMFYTADNVRGDGRRGLGLGLSLCKSIVHAHGGTISVRDNSPRGSVFCFTLQEVEVNTNE</sequence>
<evidence type="ECO:0000256" key="13">
    <source>
        <dbReference type="SAM" id="Phobius"/>
    </source>
</evidence>
<dbReference type="SUPFAM" id="SSF52402">
    <property type="entry name" value="Adenine nucleotide alpha hydrolases-like"/>
    <property type="match status" value="1"/>
</dbReference>
<dbReference type="PANTHER" id="PTHR45569">
    <property type="entry name" value="SENSOR PROTEIN KDPD"/>
    <property type="match status" value="1"/>
</dbReference>
<organism evidence="15 16">
    <name type="scientific">Cuneatibacter caecimuris</name>
    <dbReference type="NCBI Taxonomy" id="1796618"/>
    <lineage>
        <taxon>Bacteria</taxon>
        <taxon>Bacillati</taxon>
        <taxon>Bacillota</taxon>
        <taxon>Clostridia</taxon>
        <taxon>Lachnospirales</taxon>
        <taxon>Lachnospiraceae</taxon>
        <taxon>Cuneatibacter</taxon>
    </lineage>
</organism>
<comment type="subcellular location">
    <subcellularLocation>
        <location evidence="2">Membrane</location>
        <topology evidence="2">Multi-pass membrane protein</topology>
    </subcellularLocation>
</comment>
<dbReference type="Gene3D" id="3.30.565.10">
    <property type="entry name" value="Histidine kinase-like ATPase, C-terminal domain"/>
    <property type="match status" value="1"/>
</dbReference>
<dbReference type="AlphaFoldDB" id="A0A4Q7P2Y7"/>
<keyword evidence="6 13" id="KW-0812">Transmembrane</keyword>
<evidence type="ECO:0000313" key="16">
    <source>
        <dbReference type="Proteomes" id="UP000292927"/>
    </source>
</evidence>
<dbReference type="InterPro" id="IPR025201">
    <property type="entry name" value="KdpD_TM"/>
</dbReference>
<dbReference type="Gene3D" id="3.40.50.300">
    <property type="entry name" value="P-loop containing nucleotide triphosphate hydrolases"/>
    <property type="match status" value="1"/>
</dbReference>
<evidence type="ECO:0000313" key="15">
    <source>
        <dbReference type="EMBL" id="RZS93997.1"/>
    </source>
</evidence>
<keyword evidence="5" id="KW-0808">Transferase</keyword>
<dbReference type="GO" id="GO:0000155">
    <property type="term" value="F:phosphorelay sensor kinase activity"/>
    <property type="evidence" value="ECO:0007669"/>
    <property type="project" value="InterPro"/>
</dbReference>
<dbReference type="InterPro" id="IPR029016">
    <property type="entry name" value="GAF-like_dom_sf"/>
</dbReference>
<keyword evidence="9" id="KW-0067">ATP-binding</keyword>
<dbReference type="OrthoDB" id="9806130at2"/>
<dbReference type="InterPro" id="IPR036890">
    <property type="entry name" value="HATPase_C_sf"/>
</dbReference>
<dbReference type="SMART" id="SM00387">
    <property type="entry name" value="HATPase_c"/>
    <property type="match status" value="1"/>
</dbReference>
<evidence type="ECO:0000256" key="2">
    <source>
        <dbReference type="ARBA" id="ARBA00004141"/>
    </source>
</evidence>
<dbReference type="InterPro" id="IPR005467">
    <property type="entry name" value="His_kinase_dom"/>
</dbReference>
<evidence type="ECO:0000256" key="4">
    <source>
        <dbReference type="ARBA" id="ARBA00022553"/>
    </source>
</evidence>
<dbReference type="Gene3D" id="3.30.450.40">
    <property type="match status" value="1"/>
</dbReference>
<dbReference type="CDD" id="cd01987">
    <property type="entry name" value="USP_KdpD-like"/>
    <property type="match status" value="1"/>
</dbReference>
<proteinExistence type="predicted"/>
<dbReference type="GO" id="GO:0005737">
    <property type="term" value="C:cytoplasm"/>
    <property type="evidence" value="ECO:0007669"/>
    <property type="project" value="UniProtKB-ARBA"/>
</dbReference>
<dbReference type="PRINTS" id="PR00344">
    <property type="entry name" value="BCTRLSENSOR"/>
</dbReference>
<dbReference type="InterPro" id="IPR003594">
    <property type="entry name" value="HATPase_dom"/>
</dbReference>
<keyword evidence="8 15" id="KW-0418">Kinase</keyword>
<dbReference type="Proteomes" id="UP000292927">
    <property type="component" value="Unassembled WGS sequence"/>
</dbReference>
<dbReference type="InterPro" id="IPR004358">
    <property type="entry name" value="Sig_transdc_His_kin-like_C"/>
</dbReference>
<comment type="caution">
    <text evidence="15">The sequence shown here is derived from an EMBL/GenBank/DDBJ whole genome shotgun (WGS) entry which is preliminary data.</text>
</comment>
<dbReference type="InterPro" id="IPR052023">
    <property type="entry name" value="Histidine_kinase_KdpD"/>
</dbReference>
<dbReference type="FunFam" id="3.30.565.10:FF:000006">
    <property type="entry name" value="Sensor histidine kinase WalK"/>
    <property type="match status" value="1"/>
</dbReference>
<evidence type="ECO:0000256" key="10">
    <source>
        <dbReference type="ARBA" id="ARBA00022989"/>
    </source>
</evidence>
<gene>
    <name evidence="15" type="ORF">EV209_2359</name>
</gene>
<keyword evidence="7" id="KW-0547">Nucleotide-binding</keyword>
<evidence type="ECO:0000256" key="3">
    <source>
        <dbReference type="ARBA" id="ARBA00012438"/>
    </source>
</evidence>
<protein>
    <recommendedName>
        <fullName evidence="3">histidine kinase</fullName>
        <ecNumber evidence="3">2.7.13.3</ecNumber>
    </recommendedName>
</protein>
<dbReference type="InterPro" id="IPR038318">
    <property type="entry name" value="KdpD_sf"/>
</dbReference>
<dbReference type="InterPro" id="IPR014729">
    <property type="entry name" value="Rossmann-like_a/b/a_fold"/>
</dbReference>
<dbReference type="GO" id="GO:0005524">
    <property type="term" value="F:ATP binding"/>
    <property type="evidence" value="ECO:0007669"/>
    <property type="project" value="UniProtKB-KW"/>
</dbReference>
<evidence type="ECO:0000256" key="12">
    <source>
        <dbReference type="ARBA" id="ARBA00023136"/>
    </source>
</evidence>
<evidence type="ECO:0000256" key="9">
    <source>
        <dbReference type="ARBA" id="ARBA00022840"/>
    </source>
</evidence>
<keyword evidence="4" id="KW-0597">Phosphoprotein</keyword>
<dbReference type="Gene3D" id="1.10.287.130">
    <property type="match status" value="1"/>
</dbReference>
<comment type="catalytic activity">
    <reaction evidence="1">
        <text>ATP + protein L-histidine = ADP + protein N-phospho-L-histidine.</text>
        <dbReference type="EC" id="2.7.13.3"/>
    </reaction>
</comment>
<feature type="transmembrane region" description="Helical" evidence="13">
    <location>
        <begin position="413"/>
        <end position="431"/>
    </location>
</feature>
<reference evidence="15 16" key="1">
    <citation type="submission" date="2019-02" db="EMBL/GenBank/DDBJ databases">
        <title>Genomic Encyclopedia of Type Strains, Phase IV (KMG-IV): sequencing the most valuable type-strain genomes for metagenomic binning, comparative biology and taxonomic classification.</title>
        <authorList>
            <person name="Goeker M."/>
        </authorList>
    </citation>
    <scope>NUCLEOTIDE SEQUENCE [LARGE SCALE GENOMIC DNA]</scope>
    <source>
        <strain evidence="15 16">DSM 29486</strain>
    </source>
</reference>
<dbReference type="PROSITE" id="PS50109">
    <property type="entry name" value="HIS_KIN"/>
    <property type="match status" value="1"/>
</dbReference>
<dbReference type="Gene3D" id="1.20.120.620">
    <property type="entry name" value="Backbone structure of the membrane domain of e. Coli histidine kinase receptor kdpd"/>
    <property type="match status" value="1"/>
</dbReference>
<dbReference type="InterPro" id="IPR036097">
    <property type="entry name" value="HisK_dim/P_sf"/>
</dbReference>